<reference evidence="2" key="1">
    <citation type="journal article" date="2022" name="bioRxiv">
        <title>Sequencing and chromosome-scale assembly of the giantPleurodeles waltlgenome.</title>
        <authorList>
            <person name="Brown T."/>
            <person name="Elewa A."/>
            <person name="Iarovenko S."/>
            <person name="Subramanian E."/>
            <person name="Araus A.J."/>
            <person name="Petzold A."/>
            <person name="Susuki M."/>
            <person name="Suzuki K.-i.T."/>
            <person name="Hayashi T."/>
            <person name="Toyoda A."/>
            <person name="Oliveira C."/>
            <person name="Osipova E."/>
            <person name="Leigh N.D."/>
            <person name="Simon A."/>
            <person name="Yun M.H."/>
        </authorList>
    </citation>
    <scope>NUCLEOTIDE SEQUENCE</scope>
    <source>
        <strain evidence="2">20211129_DDA</strain>
        <tissue evidence="2">Liver</tissue>
    </source>
</reference>
<sequence length="207" mass="23157">MRTSPETWLRRSGRLLGLRPSLVGRVAVKRRCSLGRASPRIRSDPDTVLPGTDDCDRQASWSAPCDGAVARKGGGGWQSAGYSWRLWDAVDQRPQAEESWCQRLLEIARKTLERPVKLYCTSPGLEYRRLARPGDMGNNKGGQQSQANKIVHYAQVPHGKDRTDINTSDNTRGTVESRDPQEPTMSDIVNEIKGTRTELTPKSTQLW</sequence>
<dbReference type="Proteomes" id="UP001066276">
    <property type="component" value="Chromosome 8"/>
</dbReference>
<feature type="region of interest" description="Disordered" evidence="1">
    <location>
        <begin position="156"/>
        <end position="186"/>
    </location>
</feature>
<organism evidence="2 3">
    <name type="scientific">Pleurodeles waltl</name>
    <name type="common">Iberian ribbed newt</name>
    <dbReference type="NCBI Taxonomy" id="8319"/>
    <lineage>
        <taxon>Eukaryota</taxon>
        <taxon>Metazoa</taxon>
        <taxon>Chordata</taxon>
        <taxon>Craniata</taxon>
        <taxon>Vertebrata</taxon>
        <taxon>Euteleostomi</taxon>
        <taxon>Amphibia</taxon>
        <taxon>Batrachia</taxon>
        <taxon>Caudata</taxon>
        <taxon>Salamandroidea</taxon>
        <taxon>Salamandridae</taxon>
        <taxon>Pleurodelinae</taxon>
        <taxon>Pleurodeles</taxon>
    </lineage>
</organism>
<dbReference type="EMBL" id="JANPWB010000012">
    <property type="protein sequence ID" value="KAJ1120532.1"/>
    <property type="molecule type" value="Genomic_DNA"/>
</dbReference>
<comment type="caution">
    <text evidence="2">The sequence shown here is derived from an EMBL/GenBank/DDBJ whole genome shotgun (WGS) entry which is preliminary data.</text>
</comment>
<evidence type="ECO:0000313" key="2">
    <source>
        <dbReference type="EMBL" id="KAJ1120532.1"/>
    </source>
</evidence>
<evidence type="ECO:0000256" key="1">
    <source>
        <dbReference type="SAM" id="MobiDB-lite"/>
    </source>
</evidence>
<name>A0AAV7NZP7_PLEWA</name>
<evidence type="ECO:0000313" key="3">
    <source>
        <dbReference type="Proteomes" id="UP001066276"/>
    </source>
</evidence>
<protein>
    <submittedName>
        <fullName evidence="2">Uncharacterized protein</fullName>
    </submittedName>
</protein>
<gene>
    <name evidence="2" type="ORF">NDU88_008697</name>
</gene>
<dbReference type="AlphaFoldDB" id="A0AAV7NZP7"/>
<accession>A0AAV7NZP7</accession>
<keyword evidence="3" id="KW-1185">Reference proteome</keyword>
<feature type="compositionally biased region" description="Polar residues" evidence="1">
    <location>
        <begin position="165"/>
        <end position="174"/>
    </location>
</feature>
<proteinExistence type="predicted"/>